<gene>
    <name evidence="2" type="ORF">GJ743_09035</name>
</gene>
<evidence type="ECO:0000313" key="3">
    <source>
        <dbReference type="Proteomes" id="UP000433071"/>
    </source>
</evidence>
<dbReference type="OrthoDB" id="5003128at2"/>
<keyword evidence="3" id="KW-1185">Reference proteome</keyword>
<dbReference type="RefSeq" id="WP_155051561.1">
    <property type="nucleotide sequence ID" value="NZ_BAAAIB010000007.1"/>
</dbReference>
<evidence type="ECO:0000256" key="1">
    <source>
        <dbReference type="SAM" id="Phobius"/>
    </source>
</evidence>
<feature type="transmembrane region" description="Helical" evidence="1">
    <location>
        <begin position="91"/>
        <end position="117"/>
    </location>
</feature>
<dbReference type="Proteomes" id="UP000433071">
    <property type="component" value="Unassembled WGS sequence"/>
</dbReference>
<sequence>MDPNAARTILSIPADQPLSLEAVDAAYQRELWLRHPSRYPDADGRRAAEAWRDALGRARAVLVAELAASAGSTTADAGTPNPTRRGLSGGAIAGIVAGGVVLVALLVAGGIGLFGLVRDVASTAIAESSEPSGPDTDGADVDVERYESYETGYEFPAALEAYWDGRYDADCSIGFVEGCWQMALFTESDCGELEVTIVFNDDADSWVAEETETRLVSGVRADQAVPVVFGNDDREFGWIDQVRCTDGADT</sequence>
<dbReference type="EMBL" id="WMLB01000022">
    <property type="protein sequence ID" value="MTH68511.1"/>
    <property type="molecule type" value="Genomic_DNA"/>
</dbReference>
<keyword evidence="1" id="KW-1133">Transmembrane helix</keyword>
<evidence type="ECO:0008006" key="4">
    <source>
        <dbReference type="Google" id="ProtNLM"/>
    </source>
</evidence>
<protein>
    <recommendedName>
        <fullName evidence="4">J domain-containing protein</fullName>
    </recommendedName>
</protein>
<accession>A0A6I3M6D6</accession>
<comment type="caution">
    <text evidence="2">The sequence shown here is derived from an EMBL/GenBank/DDBJ whole genome shotgun (WGS) entry which is preliminary data.</text>
</comment>
<reference evidence="2 3" key="1">
    <citation type="submission" date="2019-11" db="EMBL/GenBank/DDBJ databases">
        <title>Agromyces kandeliae sp. nov., isolated from mangrove soil.</title>
        <authorList>
            <person name="Wang R."/>
        </authorList>
    </citation>
    <scope>NUCLEOTIDE SEQUENCE [LARGE SCALE GENOMIC DNA]</scope>
    <source>
        <strain evidence="2 3">JCM 11433</strain>
    </source>
</reference>
<organism evidence="2 3">
    <name type="scientific">Agromyces bracchium</name>
    <dbReference type="NCBI Taxonomy" id="88376"/>
    <lineage>
        <taxon>Bacteria</taxon>
        <taxon>Bacillati</taxon>
        <taxon>Actinomycetota</taxon>
        <taxon>Actinomycetes</taxon>
        <taxon>Micrococcales</taxon>
        <taxon>Microbacteriaceae</taxon>
        <taxon>Agromyces</taxon>
    </lineage>
</organism>
<proteinExistence type="predicted"/>
<evidence type="ECO:0000313" key="2">
    <source>
        <dbReference type="EMBL" id="MTH68511.1"/>
    </source>
</evidence>
<keyword evidence="1" id="KW-0472">Membrane</keyword>
<keyword evidence="1" id="KW-0812">Transmembrane</keyword>
<dbReference type="AlphaFoldDB" id="A0A6I3M6D6"/>
<name>A0A6I3M6D6_9MICO</name>